<evidence type="ECO:0000256" key="1">
    <source>
        <dbReference type="ARBA" id="ARBA00010164"/>
    </source>
</evidence>
<evidence type="ECO:0000313" key="5">
    <source>
        <dbReference type="EMBL" id="NBJ27201.1"/>
    </source>
</evidence>
<dbReference type="PANTHER" id="PTHR37419:SF8">
    <property type="entry name" value="TOXIN YJJJ"/>
    <property type="match status" value="1"/>
</dbReference>
<organism evidence="5 6">
    <name type="scientific">Microvirga arsenatis</name>
    <dbReference type="NCBI Taxonomy" id="2692265"/>
    <lineage>
        <taxon>Bacteria</taxon>
        <taxon>Pseudomonadati</taxon>
        <taxon>Pseudomonadota</taxon>
        <taxon>Alphaproteobacteria</taxon>
        <taxon>Hyphomicrobiales</taxon>
        <taxon>Methylobacteriaceae</taxon>
        <taxon>Microvirga</taxon>
    </lineage>
</organism>
<evidence type="ECO:0000256" key="2">
    <source>
        <dbReference type="ARBA" id="ARBA00022679"/>
    </source>
</evidence>
<name>A0ABW9Z8G7_9HYPH</name>
<keyword evidence="6" id="KW-1185">Reference proteome</keyword>
<dbReference type="RefSeq" id="WP_161726666.1">
    <property type="nucleotide sequence ID" value="NZ_JAAAXI010000041.1"/>
</dbReference>
<keyword evidence="2" id="KW-0808">Transferase</keyword>
<keyword evidence="3" id="KW-0418">Kinase</keyword>
<evidence type="ECO:0000259" key="4">
    <source>
        <dbReference type="Pfam" id="PF07804"/>
    </source>
</evidence>
<reference evidence="5 6" key="1">
    <citation type="submission" date="2020-01" db="EMBL/GenBank/DDBJ databases">
        <title>Microvirga sp. nov., an arsenate reduction bacterium isolated from Tibet hotspring sediments.</title>
        <authorList>
            <person name="Yuan C.-G."/>
        </authorList>
    </citation>
    <scope>NUCLEOTIDE SEQUENCE [LARGE SCALE GENOMIC DNA]</scope>
    <source>
        <strain evidence="5 6">SYSU G3D203</strain>
    </source>
</reference>
<comment type="caution">
    <text evidence="5">The sequence shown here is derived from an EMBL/GenBank/DDBJ whole genome shotgun (WGS) entry which is preliminary data.</text>
</comment>
<protein>
    <submittedName>
        <fullName evidence="5">Type II toxin-antitoxin system HipA family toxin</fullName>
    </submittedName>
</protein>
<accession>A0ABW9Z8G7</accession>
<evidence type="ECO:0000313" key="6">
    <source>
        <dbReference type="Proteomes" id="UP000818323"/>
    </source>
</evidence>
<proteinExistence type="inferred from homology"/>
<dbReference type="PANTHER" id="PTHR37419">
    <property type="entry name" value="SERINE/THREONINE-PROTEIN KINASE TOXIN HIPA"/>
    <property type="match status" value="1"/>
</dbReference>
<feature type="domain" description="HipA-like C-terminal" evidence="4">
    <location>
        <begin position="173"/>
        <end position="399"/>
    </location>
</feature>
<evidence type="ECO:0000256" key="3">
    <source>
        <dbReference type="ARBA" id="ARBA00022777"/>
    </source>
</evidence>
<dbReference type="Pfam" id="PF07804">
    <property type="entry name" value="HipA_C"/>
    <property type="match status" value="1"/>
</dbReference>
<dbReference type="InterPro" id="IPR016869">
    <property type="entry name" value="UCP028135_HipA-like"/>
</dbReference>
<gene>
    <name evidence="5" type="ORF">GR303_23045</name>
</gene>
<dbReference type="InterPro" id="IPR012893">
    <property type="entry name" value="HipA-like_C"/>
</dbReference>
<dbReference type="EMBL" id="JAAAXJ010000031">
    <property type="protein sequence ID" value="NBJ27201.1"/>
    <property type="molecule type" value="Genomic_DNA"/>
</dbReference>
<dbReference type="PIRSF" id="PIRSF028135">
    <property type="entry name" value="UCP028135_HipA-like"/>
    <property type="match status" value="1"/>
</dbReference>
<comment type="similarity">
    <text evidence="1">Belongs to the HipA Ser/Thr kinase family.</text>
</comment>
<dbReference type="Proteomes" id="UP000818323">
    <property type="component" value="Unassembled WGS sequence"/>
</dbReference>
<sequence>MDLTLQLYHEGAWHNAGVLTLGEPERGHQGATRFAYDPDYFYEHGAIALAEDRPVVDARAVSVRFPVDLADRSEPTWPAFLLDLLPQGHARLKLSEAMGLDPNAIATEVPLLLRGAGAPIGNMRIKEAHEQEAERIANLPRLGVTMNEILEKSDRFLEVSDYYAMVASGSSGLQGEWPKVMMTLKDDGLWYPDSVVTDHEARRHVIVKLLRGNRGDELILEGEARYAMLAAAFGIRVHAVEHYRYNRDAGVLVIPRFDRAVTDQGLVRYGQESLVAAAGIAAFAHSDKHETYLEVLRRYSSEPLADVTEYVLRDALNLATGNPDNHGRNTALTKRADGTIRLSPLFDYAPMRIAENSLGRPTKWACMQRTGRDATPDWAEVCRTAAADTLPAQEIMAALLEREHLFRTLPDVARQHGVPEPVIERAIEGQYRAIAEGIADIAAHVRAPGVQ</sequence>
<dbReference type="InterPro" id="IPR052028">
    <property type="entry name" value="HipA_Ser/Thr_kinase"/>
</dbReference>